<accession>X1M515</accession>
<dbReference type="AlphaFoldDB" id="X1M515"/>
<organism evidence="1">
    <name type="scientific">marine sediment metagenome</name>
    <dbReference type="NCBI Taxonomy" id="412755"/>
    <lineage>
        <taxon>unclassified sequences</taxon>
        <taxon>metagenomes</taxon>
        <taxon>ecological metagenomes</taxon>
    </lineage>
</organism>
<gene>
    <name evidence="1" type="ORF">S06H3_22281</name>
</gene>
<dbReference type="EMBL" id="BARV01011875">
    <property type="protein sequence ID" value="GAI13171.1"/>
    <property type="molecule type" value="Genomic_DNA"/>
</dbReference>
<evidence type="ECO:0000313" key="1">
    <source>
        <dbReference type="EMBL" id="GAI13171.1"/>
    </source>
</evidence>
<protein>
    <submittedName>
        <fullName evidence="1">Uncharacterized protein</fullName>
    </submittedName>
</protein>
<comment type="caution">
    <text evidence="1">The sequence shown here is derived from an EMBL/GenBank/DDBJ whole genome shotgun (WGS) entry which is preliminary data.</text>
</comment>
<proteinExistence type="predicted"/>
<sequence>MSIQMNIITPNKRPLAELLRAIATMVETSSNKTVTVNMTVTFNPRKEAKDSG</sequence>
<name>X1M515_9ZZZZ</name>
<reference evidence="1" key="1">
    <citation type="journal article" date="2014" name="Front. Microbiol.">
        <title>High frequency of phylogenetically diverse reductive dehalogenase-homologous genes in deep subseafloor sedimentary metagenomes.</title>
        <authorList>
            <person name="Kawai M."/>
            <person name="Futagami T."/>
            <person name="Toyoda A."/>
            <person name="Takaki Y."/>
            <person name="Nishi S."/>
            <person name="Hori S."/>
            <person name="Arai W."/>
            <person name="Tsubouchi T."/>
            <person name="Morono Y."/>
            <person name="Uchiyama I."/>
            <person name="Ito T."/>
            <person name="Fujiyama A."/>
            <person name="Inagaki F."/>
            <person name="Takami H."/>
        </authorList>
    </citation>
    <scope>NUCLEOTIDE SEQUENCE</scope>
    <source>
        <strain evidence="1">Expedition CK06-06</strain>
    </source>
</reference>